<proteinExistence type="predicted"/>
<keyword evidence="2" id="KW-1185">Reference proteome</keyword>
<protein>
    <submittedName>
        <fullName evidence="1">Uncharacterized protein</fullName>
    </submittedName>
</protein>
<accession>A0A8H7ZWT0</accession>
<name>A0A8H7ZWT0_9FUNG</name>
<reference evidence="1 2" key="1">
    <citation type="journal article" name="Sci. Rep.">
        <title>Genome-scale phylogenetic analyses confirm Olpidium as the closest living zoosporic fungus to the non-flagellated, terrestrial fungi.</title>
        <authorList>
            <person name="Chang Y."/>
            <person name="Rochon D."/>
            <person name="Sekimoto S."/>
            <person name="Wang Y."/>
            <person name="Chovatia M."/>
            <person name="Sandor L."/>
            <person name="Salamov A."/>
            <person name="Grigoriev I.V."/>
            <person name="Stajich J.E."/>
            <person name="Spatafora J.W."/>
        </authorList>
    </citation>
    <scope>NUCLEOTIDE SEQUENCE [LARGE SCALE GENOMIC DNA]</scope>
    <source>
        <strain evidence="1">S191</strain>
    </source>
</reference>
<comment type="caution">
    <text evidence="1">The sequence shown here is derived from an EMBL/GenBank/DDBJ whole genome shotgun (WGS) entry which is preliminary data.</text>
</comment>
<dbReference type="AlphaFoldDB" id="A0A8H7ZWT0"/>
<dbReference type="Proteomes" id="UP000673691">
    <property type="component" value="Unassembled WGS sequence"/>
</dbReference>
<evidence type="ECO:0000313" key="1">
    <source>
        <dbReference type="EMBL" id="KAG5460825.1"/>
    </source>
</evidence>
<evidence type="ECO:0000313" key="2">
    <source>
        <dbReference type="Proteomes" id="UP000673691"/>
    </source>
</evidence>
<dbReference type="PROSITE" id="PS51257">
    <property type="entry name" value="PROKAR_LIPOPROTEIN"/>
    <property type="match status" value="1"/>
</dbReference>
<gene>
    <name evidence="1" type="ORF">BJ554DRAFT_7079</name>
</gene>
<organism evidence="1 2">
    <name type="scientific">Olpidium bornovanus</name>
    <dbReference type="NCBI Taxonomy" id="278681"/>
    <lineage>
        <taxon>Eukaryota</taxon>
        <taxon>Fungi</taxon>
        <taxon>Fungi incertae sedis</taxon>
        <taxon>Olpidiomycota</taxon>
        <taxon>Olpidiomycotina</taxon>
        <taxon>Olpidiomycetes</taxon>
        <taxon>Olpidiales</taxon>
        <taxon>Olpidiaceae</taxon>
        <taxon>Olpidium</taxon>
    </lineage>
</organism>
<dbReference type="EMBL" id="JAEFCI010004656">
    <property type="protein sequence ID" value="KAG5460825.1"/>
    <property type="molecule type" value="Genomic_DNA"/>
</dbReference>
<sequence>MRNSGKSMVPLPSVSTSLIISCSSASVGFWPRDRMTVPSSFVVMVPSPSLSNSENASLTSAISSAVTRKLDSAAVERSSSPPQSRAAAKGVWWIGRAWDTVRPAAECVSRQKEGKEGGMQFLETAKSCGRPGPFFQGYAAQELSGFWDRPFLQIG</sequence>